<evidence type="ECO:0000256" key="1">
    <source>
        <dbReference type="SAM" id="MobiDB-lite"/>
    </source>
</evidence>
<proteinExistence type="predicted"/>
<evidence type="ECO:0000313" key="3">
    <source>
        <dbReference type="WBParaSite" id="ACAC_0000515701-mRNA-1"/>
    </source>
</evidence>
<keyword evidence="2" id="KW-1185">Reference proteome</keyword>
<reference evidence="2" key="1">
    <citation type="submission" date="2012-09" db="EMBL/GenBank/DDBJ databases">
        <authorList>
            <person name="Martin A.A."/>
        </authorList>
    </citation>
    <scope>NUCLEOTIDE SEQUENCE</scope>
</reference>
<protein>
    <submittedName>
        <fullName evidence="3">Gag-pol polyprotein</fullName>
    </submittedName>
</protein>
<accession>A0A0K0D512</accession>
<dbReference type="WBParaSite" id="ACAC_0000515701-mRNA-1">
    <property type="protein sequence ID" value="ACAC_0000515701-mRNA-1"/>
    <property type="gene ID" value="ACAC_0000515701"/>
</dbReference>
<name>A0A0K0D512_ANGCA</name>
<reference evidence="3" key="2">
    <citation type="submission" date="2017-02" db="UniProtKB">
        <authorList>
            <consortium name="WormBaseParasite"/>
        </authorList>
    </citation>
    <scope>IDENTIFICATION</scope>
</reference>
<feature type="region of interest" description="Disordered" evidence="1">
    <location>
        <begin position="87"/>
        <end position="108"/>
    </location>
</feature>
<dbReference type="Proteomes" id="UP000035642">
    <property type="component" value="Unassembled WGS sequence"/>
</dbReference>
<dbReference type="STRING" id="6313.A0A0K0D512"/>
<sequence>MNVNPHEDLCLLFERSQFTHPELFIEAENVDYFEVVCDDFIAAKYRTGDESALHGFDGVLLEEFVDTQSVVDDHVPSLNLAEIREVSKASRLSTPSSRSPDQSNDVYGDEFEVKDTVTDDTDNVMNREHTLVKASKFYR</sequence>
<evidence type="ECO:0000313" key="2">
    <source>
        <dbReference type="Proteomes" id="UP000035642"/>
    </source>
</evidence>
<organism evidence="2 3">
    <name type="scientific">Angiostrongylus cantonensis</name>
    <name type="common">Rat lungworm</name>
    <dbReference type="NCBI Taxonomy" id="6313"/>
    <lineage>
        <taxon>Eukaryota</taxon>
        <taxon>Metazoa</taxon>
        <taxon>Ecdysozoa</taxon>
        <taxon>Nematoda</taxon>
        <taxon>Chromadorea</taxon>
        <taxon>Rhabditida</taxon>
        <taxon>Rhabditina</taxon>
        <taxon>Rhabditomorpha</taxon>
        <taxon>Strongyloidea</taxon>
        <taxon>Metastrongylidae</taxon>
        <taxon>Angiostrongylus</taxon>
    </lineage>
</organism>
<feature type="compositionally biased region" description="Polar residues" evidence="1">
    <location>
        <begin position="90"/>
        <end position="105"/>
    </location>
</feature>
<dbReference type="AlphaFoldDB" id="A0A0K0D512"/>